<dbReference type="AlphaFoldDB" id="A0A941F5M7"/>
<dbReference type="GO" id="GO:0004222">
    <property type="term" value="F:metalloendopeptidase activity"/>
    <property type="evidence" value="ECO:0007669"/>
    <property type="project" value="InterPro"/>
</dbReference>
<keyword evidence="5" id="KW-0378">Hydrolase</keyword>
<dbReference type="InterPro" id="IPR050626">
    <property type="entry name" value="Peptidase_M16"/>
</dbReference>
<feature type="domain" description="Peptidase M16 C-terminal" evidence="11">
    <location>
        <begin position="208"/>
        <end position="390"/>
    </location>
</feature>
<dbReference type="PANTHER" id="PTHR43690:SF34">
    <property type="entry name" value="ZINC PROTEASE PQQL-LIKE"/>
    <property type="match status" value="1"/>
</dbReference>
<dbReference type="Proteomes" id="UP000679220">
    <property type="component" value="Unassembled WGS sequence"/>
</dbReference>
<dbReference type="Pfam" id="PF00675">
    <property type="entry name" value="Peptidase_M16"/>
    <property type="match status" value="1"/>
</dbReference>
<evidence type="ECO:0000256" key="8">
    <source>
        <dbReference type="RuleBase" id="RU004447"/>
    </source>
</evidence>
<evidence type="ECO:0000256" key="2">
    <source>
        <dbReference type="ARBA" id="ARBA00007261"/>
    </source>
</evidence>
<comment type="cofactor">
    <cofactor evidence="1">
        <name>Zn(2+)</name>
        <dbReference type="ChEBI" id="CHEBI:29105"/>
    </cofactor>
</comment>
<dbReference type="Gene3D" id="3.30.830.10">
    <property type="entry name" value="Metalloenzyme, LuxS/M16 peptidase-like"/>
    <property type="match status" value="4"/>
</dbReference>
<dbReference type="InterPro" id="IPR007863">
    <property type="entry name" value="Peptidase_M16_C"/>
</dbReference>
<keyword evidence="13" id="KW-1185">Reference proteome</keyword>
<sequence>MKQLVLLVAVIGLFANSTMAQQYDLNAPVPVDPDVRTGVLDNGLTYYIRHNQEPKERASFYIIQNVGAILEDDSQDGLAHFLEHMAFNGTKHFPDKEVISTLEKHGIAFGRNINAYTAQDETVYNISNVPVGPSGLMDTCLLILHDWSNYLSLDEEEIDAERGVISEEWRTRRDAGFRTRTQMMPALLNNSKYAERDVIGELDVIKGFEYDELRRFYHDWYRTDLQAIAIVGDFDAEEMEQKVIKLFSKIPAVDKALERYEVKVAPKAEPTFALALDKENPQSSIAMYIRHEAVAAENKNHNTLKTNYKRSLIRSMISARISELLQKGNPPFINGSVGFSDYPRTVSLMSISATAKENEEAIAFEAIVTEVERVKRHGFTEGELERAKASMLLGYENYYKQRDKINHDSYCKEIASLYLENTPMPGIEYEYKFAQAVIPSITADELSAYFNSQYTDEDRVIIVSGPDKEGVQHLNQAQAFAIIEKVANSSNIEAYVDEAVSSSLVEELPVEGKIVSERQLDDFDAVEWTLSNNTKVVYRYANYNKNQVALSSYSKGGSSLYGVADLPSVNMTSDFVPAFGIGNFDAIALKKALTGKKASVGFNIGGLSEGINGSCRTEDFETMMQLAYLHFEQPRFDEEAYNALMARYMAYVANMGDNPKKIMQDSISQIRTNYHERSLIFDADYLQKVSFERMEEIYKERFNNAADFTFFIVGDIEETAAKELAAKYLGAITSDNNQENWVDNKVKGPKGVTKKTIPVKLTEPKATVQIFYNGKLAYTPENRIGMSFVSAVLNLRYTESIREKEGGTYGVGVRASTNQFPQAEGDLTIQFDCDPERAKDLIPLVYAEIDKLIKAGATSEDLDKTRKNMLKSRAESKEQNSYWMNNIYGYYVNGTNMALAENYEDIVENMTSKDIKKLTKQFFKNADKIEVVFVPKED</sequence>
<proteinExistence type="inferred from homology"/>
<evidence type="ECO:0000259" key="11">
    <source>
        <dbReference type="Pfam" id="PF05193"/>
    </source>
</evidence>
<keyword evidence="3" id="KW-0645">Protease</keyword>
<feature type="domain" description="Peptidase M16 C-terminal" evidence="11">
    <location>
        <begin position="688"/>
        <end position="868"/>
    </location>
</feature>
<organism evidence="12 13">
    <name type="scientific">Carboxylicivirga sediminis</name>
    <dbReference type="NCBI Taxonomy" id="2006564"/>
    <lineage>
        <taxon>Bacteria</taxon>
        <taxon>Pseudomonadati</taxon>
        <taxon>Bacteroidota</taxon>
        <taxon>Bacteroidia</taxon>
        <taxon>Marinilabiliales</taxon>
        <taxon>Marinilabiliaceae</taxon>
        <taxon>Carboxylicivirga</taxon>
    </lineage>
</organism>
<comment type="similarity">
    <text evidence="2 8">Belongs to the peptidase M16 family.</text>
</comment>
<dbReference type="PROSITE" id="PS00143">
    <property type="entry name" value="INSULINASE"/>
    <property type="match status" value="1"/>
</dbReference>
<evidence type="ECO:0000313" key="13">
    <source>
        <dbReference type="Proteomes" id="UP000679220"/>
    </source>
</evidence>
<gene>
    <name evidence="12" type="ORF">KDU71_08960</name>
</gene>
<dbReference type="GO" id="GO:0046872">
    <property type="term" value="F:metal ion binding"/>
    <property type="evidence" value="ECO:0007669"/>
    <property type="project" value="UniProtKB-KW"/>
</dbReference>
<evidence type="ECO:0000256" key="3">
    <source>
        <dbReference type="ARBA" id="ARBA00022670"/>
    </source>
</evidence>
<reference evidence="12" key="1">
    <citation type="journal article" date="2018" name="Int. J. Syst. Evol. Microbiol.">
        <title>Carboxylicivirga sediminis sp. nov., isolated from coastal sediment.</title>
        <authorList>
            <person name="Wang F.Q."/>
            <person name="Ren L.H."/>
            <person name="Zou R.J."/>
            <person name="Sun Y.Z."/>
            <person name="Liu X.J."/>
            <person name="Jiang F."/>
            <person name="Liu L.J."/>
        </authorList>
    </citation>
    <scope>NUCLEOTIDE SEQUENCE</scope>
    <source>
        <strain evidence="12">JR1</strain>
    </source>
</reference>
<dbReference type="InterPro" id="IPR011765">
    <property type="entry name" value="Pept_M16_N"/>
</dbReference>
<feature type="domain" description="Peptidase M16 N-terminal" evidence="10">
    <location>
        <begin position="50"/>
        <end position="170"/>
    </location>
</feature>
<evidence type="ECO:0000256" key="7">
    <source>
        <dbReference type="ARBA" id="ARBA00023049"/>
    </source>
</evidence>
<name>A0A941F5M7_9BACT</name>
<dbReference type="EMBL" id="JAGTAR010000011">
    <property type="protein sequence ID" value="MBR8535685.1"/>
    <property type="molecule type" value="Genomic_DNA"/>
</dbReference>
<dbReference type="SUPFAM" id="SSF63411">
    <property type="entry name" value="LuxS/MPP-like metallohydrolase"/>
    <property type="match status" value="4"/>
</dbReference>
<feature type="signal peptide" evidence="9">
    <location>
        <begin position="1"/>
        <end position="20"/>
    </location>
</feature>
<protein>
    <submittedName>
        <fullName evidence="12">Insulinase family protein</fullName>
    </submittedName>
</protein>
<feature type="chain" id="PRO_5037878499" evidence="9">
    <location>
        <begin position="21"/>
        <end position="938"/>
    </location>
</feature>
<dbReference type="PANTHER" id="PTHR43690">
    <property type="entry name" value="NARDILYSIN"/>
    <property type="match status" value="1"/>
</dbReference>
<dbReference type="InterPro" id="IPR011249">
    <property type="entry name" value="Metalloenz_LuxS/M16"/>
</dbReference>
<dbReference type="InterPro" id="IPR001431">
    <property type="entry name" value="Pept_M16_Zn_BS"/>
</dbReference>
<reference evidence="12" key="2">
    <citation type="submission" date="2021-04" db="EMBL/GenBank/DDBJ databases">
        <authorList>
            <person name="Zhang T."/>
            <person name="Zhang Y."/>
            <person name="Lu D."/>
            <person name="Zuo D."/>
            <person name="Du Z."/>
        </authorList>
    </citation>
    <scope>NUCLEOTIDE SEQUENCE</scope>
    <source>
        <strain evidence="12">JR1</strain>
    </source>
</reference>
<keyword evidence="7" id="KW-0482">Metalloprotease</keyword>
<keyword evidence="6" id="KW-0862">Zinc</keyword>
<evidence type="ECO:0000256" key="4">
    <source>
        <dbReference type="ARBA" id="ARBA00022723"/>
    </source>
</evidence>
<evidence type="ECO:0000313" key="12">
    <source>
        <dbReference type="EMBL" id="MBR8535685.1"/>
    </source>
</evidence>
<evidence type="ECO:0000256" key="1">
    <source>
        <dbReference type="ARBA" id="ARBA00001947"/>
    </source>
</evidence>
<evidence type="ECO:0000256" key="9">
    <source>
        <dbReference type="SAM" id="SignalP"/>
    </source>
</evidence>
<dbReference type="GO" id="GO:0006508">
    <property type="term" value="P:proteolysis"/>
    <property type="evidence" value="ECO:0007669"/>
    <property type="project" value="UniProtKB-KW"/>
</dbReference>
<evidence type="ECO:0000256" key="6">
    <source>
        <dbReference type="ARBA" id="ARBA00022833"/>
    </source>
</evidence>
<dbReference type="Pfam" id="PF05193">
    <property type="entry name" value="Peptidase_M16_C"/>
    <property type="match status" value="2"/>
</dbReference>
<evidence type="ECO:0000256" key="5">
    <source>
        <dbReference type="ARBA" id="ARBA00022801"/>
    </source>
</evidence>
<evidence type="ECO:0000259" key="10">
    <source>
        <dbReference type="Pfam" id="PF00675"/>
    </source>
</evidence>
<accession>A0A941F5M7</accession>
<keyword evidence="9" id="KW-0732">Signal</keyword>
<keyword evidence="4" id="KW-0479">Metal-binding</keyword>
<dbReference type="RefSeq" id="WP_212189842.1">
    <property type="nucleotide sequence ID" value="NZ_JAGTAR010000011.1"/>
</dbReference>
<comment type="caution">
    <text evidence="12">The sequence shown here is derived from an EMBL/GenBank/DDBJ whole genome shotgun (WGS) entry which is preliminary data.</text>
</comment>